<feature type="compositionally biased region" description="Basic and acidic residues" evidence="1">
    <location>
        <begin position="227"/>
        <end position="238"/>
    </location>
</feature>
<accession>A0A3B5PXA8</accession>
<evidence type="ECO:0000256" key="1">
    <source>
        <dbReference type="SAM" id="MobiDB-lite"/>
    </source>
</evidence>
<reference evidence="3" key="2">
    <citation type="journal article" date="2013" name="Nat. Genet.">
        <title>The genome of the platyfish, Xiphophorus maculatus, provides insights into evolutionary adaptation and several complex traits.</title>
        <authorList>
            <person name="Schartl M."/>
            <person name="Walter R.B."/>
            <person name="Shen Y."/>
            <person name="Garcia T."/>
            <person name="Catchen J."/>
            <person name="Amores A."/>
            <person name="Braasch I."/>
            <person name="Chalopin D."/>
            <person name="Volff J.N."/>
            <person name="Lesch K.P."/>
            <person name="Bisazza A."/>
            <person name="Minx P."/>
            <person name="Hillier L."/>
            <person name="Wilson R.K."/>
            <person name="Fuerstenberg S."/>
            <person name="Boore J."/>
            <person name="Searle S."/>
            <person name="Postlethwait J.H."/>
            <person name="Warren W.C."/>
        </authorList>
    </citation>
    <scope>NUCLEOTIDE SEQUENCE [LARGE SCALE GENOMIC DNA]</scope>
    <source>
        <strain evidence="3">JP 163 A</strain>
    </source>
</reference>
<dbReference type="Ensembl" id="ENSXMAT00000023896.1">
    <property type="protein sequence ID" value="ENSXMAP00000024293.1"/>
    <property type="gene ID" value="ENSXMAG00000026072.1"/>
</dbReference>
<feature type="region of interest" description="Disordered" evidence="1">
    <location>
        <begin position="227"/>
        <end position="250"/>
    </location>
</feature>
<name>A0A3B5PXA8_XIPMA</name>
<dbReference type="GeneTree" id="ENSGT01150000287665"/>
<dbReference type="STRING" id="8083.ENSXMAP00000024293"/>
<reference evidence="2" key="4">
    <citation type="submission" date="2025-09" db="UniProtKB">
        <authorList>
            <consortium name="Ensembl"/>
        </authorList>
    </citation>
    <scope>IDENTIFICATION</scope>
    <source>
        <strain evidence="2">JP 163 A</strain>
    </source>
</reference>
<dbReference type="AlphaFoldDB" id="A0A3B5PXA8"/>
<dbReference type="InParanoid" id="A0A3B5PXA8"/>
<reference evidence="2" key="3">
    <citation type="submission" date="2025-08" db="UniProtKB">
        <authorList>
            <consortium name="Ensembl"/>
        </authorList>
    </citation>
    <scope>IDENTIFICATION</scope>
    <source>
        <strain evidence="2">JP 163 A</strain>
    </source>
</reference>
<protein>
    <submittedName>
        <fullName evidence="2">Uncharacterized protein</fullName>
    </submittedName>
</protein>
<reference evidence="3" key="1">
    <citation type="submission" date="2012-01" db="EMBL/GenBank/DDBJ databases">
        <authorList>
            <person name="Walter R."/>
            <person name="Schartl M."/>
            <person name="Warren W."/>
        </authorList>
    </citation>
    <scope>NUCLEOTIDE SEQUENCE [LARGE SCALE GENOMIC DNA]</scope>
    <source>
        <strain evidence="3">JP 163 A</strain>
    </source>
</reference>
<keyword evidence="3" id="KW-1185">Reference proteome</keyword>
<evidence type="ECO:0000313" key="3">
    <source>
        <dbReference type="Proteomes" id="UP000002852"/>
    </source>
</evidence>
<proteinExistence type="predicted"/>
<organism evidence="2 3">
    <name type="scientific">Xiphophorus maculatus</name>
    <name type="common">Southern platyfish</name>
    <name type="synonym">Platypoecilus maculatus</name>
    <dbReference type="NCBI Taxonomy" id="8083"/>
    <lineage>
        <taxon>Eukaryota</taxon>
        <taxon>Metazoa</taxon>
        <taxon>Chordata</taxon>
        <taxon>Craniata</taxon>
        <taxon>Vertebrata</taxon>
        <taxon>Euteleostomi</taxon>
        <taxon>Actinopterygii</taxon>
        <taxon>Neopterygii</taxon>
        <taxon>Teleostei</taxon>
        <taxon>Neoteleostei</taxon>
        <taxon>Acanthomorphata</taxon>
        <taxon>Ovalentaria</taxon>
        <taxon>Atherinomorphae</taxon>
        <taxon>Cyprinodontiformes</taxon>
        <taxon>Poeciliidae</taxon>
        <taxon>Poeciliinae</taxon>
        <taxon>Xiphophorus</taxon>
    </lineage>
</organism>
<evidence type="ECO:0000313" key="2">
    <source>
        <dbReference type="Ensembl" id="ENSXMAP00000024293.1"/>
    </source>
</evidence>
<feature type="compositionally biased region" description="Low complexity" evidence="1">
    <location>
        <begin position="240"/>
        <end position="250"/>
    </location>
</feature>
<sequence>MAKLTQDMLKRFSVGMQLEKIETTESFHLLSECHLLLSSSLMCQTGLLLLLLFIVQCGGCDFDLKGVGNIKATIDSNPNGFRSVFPKDYRVVHRYTRSMLCETEPCCVFSAAVVLVESWHVLLTNLWDQHLNYTFILELKQTLDRIVEKNKNIESFKEETDFKPYPLLSSSPEELLNLTSELFARWLKVGCSPSIETCFPPTLPPFFERRDYGPVRGKLLTTRAIRREEDQPEKRVDNKPPSSCGRSRSRPCPAAFWSPLLLLLLFGLYW</sequence>
<dbReference type="Proteomes" id="UP000002852">
    <property type="component" value="Unassembled WGS sequence"/>
</dbReference>
<dbReference type="OMA" id="RLYWWLL"/>